<feature type="compositionally biased region" description="Polar residues" evidence="1">
    <location>
        <begin position="101"/>
        <end position="121"/>
    </location>
</feature>
<accession>A0A517YBC4</accession>
<feature type="region of interest" description="Disordered" evidence="1">
    <location>
        <begin position="702"/>
        <end position="725"/>
    </location>
</feature>
<organism evidence="3 4">
    <name type="scientific">Anatilimnocola aggregata</name>
    <dbReference type="NCBI Taxonomy" id="2528021"/>
    <lineage>
        <taxon>Bacteria</taxon>
        <taxon>Pseudomonadati</taxon>
        <taxon>Planctomycetota</taxon>
        <taxon>Planctomycetia</taxon>
        <taxon>Pirellulales</taxon>
        <taxon>Pirellulaceae</taxon>
        <taxon>Anatilimnocola</taxon>
    </lineage>
</organism>
<feature type="compositionally biased region" description="Pro residues" evidence="1">
    <location>
        <begin position="702"/>
        <end position="718"/>
    </location>
</feature>
<dbReference type="Proteomes" id="UP000315017">
    <property type="component" value="Chromosome"/>
</dbReference>
<proteinExistence type="predicted"/>
<evidence type="ECO:0000256" key="1">
    <source>
        <dbReference type="SAM" id="MobiDB-lite"/>
    </source>
</evidence>
<keyword evidence="2" id="KW-0472">Membrane</keyword>
<sequence length="725" mass="80760">MSIADLGPPPPVPEQLIGEPPVLVPLVVEPSQPEPVDRLVKRSLPWMVSLVINLALLVLLALLSVTGLLDKLQSVEIMALFDAESEVAPLEMVSIGSAGTETSSMNFQTEASQEAEPSSQAPIELNQELLPTTRKYDSALLGDGALDLPAAPTNKSGLMGLPTSSDLSTLVPTTTAKGPVTERELKERTSLTEVAGDLGQEISDKLSEDNLLVVWLMDASISLVDNRLELATHLERMYAGIEHDFSNANAKGAKGQKKRLLMNSVVAFGNGAQGISAPYRIPTKALTAMRNMPIDVTGAETTCQAIMWTAMQAREEWKPHRGQLMIVVFTDESGDDTLLLEQTIEVCRVNKATVSIIGPSAVLGTDEGFHRWKHPQVREPFWLPVAKGPDSAIPERLRLPYWWSAERLTQRLNIPPAAQEFPTDRLMAVEWAAKLPAWAQGAEVNPRDYFVGSYSGRELINLNSGFPPYALMRLARETGGTYTMFDRHGDRGPFRLEFMRKYAPDYRSLPEIMDEMRYHPLRLAIVNAAMLTRKYAPQTPPQTSFIDLYDPDNFRRYCGRQFPECDAKAELTANLLEEALIPFGEAGLEKEYEREQLPRWQAWYDLVLGRLLLQSVRLAEYRMILRMLSTPQGFPYPSNSIQLFPQEGLRTGTASALRIQEGRRLLQRCLDNNPGTPWAFLAARELEHPESLDFRWRLIPVPPPSPPGPPRRPSPPSAPIVLPRL</sequence>
<keyword evidence="2" id="KW-0812">Transmembrane</keyword>
<dbReference type="RefSeq" id="WP_145088454.1">
    <property type="nucleotide sequence ID" value="NZ_CP036274.1"/>
</dbReference>
<keyword evidence="4" id="KW-1185">Reference proteome</keyword>
<reference evidence="3 4" key="1">
    <citation type="submission" date="2019-02" db="EMBL/GenBank/DDBJ databases">
        <title>Deep-cultivation of Planctomycetes and their phenomic and genomic characterization uncovers novel biology.</title>
        <authorList>
            <person name="Wiegand S."/>
            <person name="Jogler M."/>
            <person name="Boedeker C."/>
            <person name="Pinto D."/>
            <person name="Vollmers J."/>
            <person name="Rivas-Marin E."/>
            <person name="Kohn T."/>
            <person name="Peeters S.H."/>
            <person name="Heuer A."/>
            <person name="Rast P."/>
            <person name="Oberbeckmann S."/>
            <person name="Bunk B."/>
            <person name="Jeske O."/>
            <person name="Meyerdierks A."/>
            <person name="Storesund J.E."/>
            <person name="Kallscheuer N."/>
            <person name="Luecker S."/>
            <person name="Lage O.M."/>
            <person name="Pohl T."/>
            <person name="Merkel B.J."/>
            <person name="Hornburger P."/>
            <person name="Mueller R.-W."/>
            <person name="Bruemmer F."/>
            <person name="Labrenz M."/>
            <person name="Spormann A.M."/>
            <person name="Op den Camp H."/>
            <person name="Overmann J."/>
            <person name="Amann R."/>
            <person name="Jetten M.S.M."/>
            <person name="Mascher T."/>
            <person name="Medema M.H."/>
            <person name="Devos D.P."/>
            <person name="Kaster A.-K."/>
            <person name="Ovreas L."/>
            <person name="Rohde M."/>
            <person name="Galperin M.Y."/>
            <person name="Jogler C."/>
        </authorList>
    </citation>
    <scope>NUCLEOTIDE SEQUENCE [LARGE SCALE GENOMIC DNA]</scope>
    <source>
        <strain evidence="3 4">ETA_A8</strain>
    </source>
</reference>
<dbReference type="OrthoDB" id="239512at2"/>
<dbReference type="CDD" id="cd00198">
    <property type="entry name" value="vWFA"/>
    <property type="match status" value="1"/>
</dbReference>
<evidence type="ECO:0000313" key="4">
    <source>
        <dbReference type="Proteomes" id="UP000315017"/>
    </source>
</evidence>
<dbReference type="AlphaFoldDB" id="A0A517YBC4"/>
<name>A0A517YBC4_9BACT</name>
<dbReference type="EMBL" id="CP036274">
    <property type="protein sequence ID" value="QDU27545.1"/>
    <property type="molecule type" value="Genomic_DNA"/>
</dbReference>
<gene>
    <name evidence="3" type="ORF">ETAA8_26330</name>
</gene>
<feature type="transmembrane region" description="Helical" evidence="2">
    <location>
        <begin position="46"/>
        <end position="69"/>
    </location>
</feature>
<evidence type="ECO:0008006" key="5">
    <source>
        <dbReference type="Google" id="ProtNLM"/>
    </source>
</evidence>
<evidence type="ECO:0000313" key="3">
    <source>
        <dbReference type="EMBL" id="QDU27545.1"/>
    </source>
</evidence>
<feature type="region of interest" description="Disordered" evidence="1">
    <location>
        <begin position="101"/>
        <end position="122"/>
    </location>
</feature>
<protein>
    <recommendedName>
        <fullName evidence="5">VWFA domain-containing protein</fullName>
    </recommendedName>
</protein>
<dbReference type="KEGG" id="aagg:ETAA8_26330"/>
<keyword evidence="2" id="KW-1133">Transmembrane helix</keyword>
<evidence type="ECO:0000256" key="2">
    <source>
        <dbReference type="SAM" id="Phobius"/>
    </source>
</evidence>